<protein>
    <submittedName>
        <fullName evidence="4">Type II secretion system protein E</fullName>
    </submittedName>
</protein>
<reference evidence="4" key="1">
    <citation type="submission" date="2022-12" db="EMBL/GenBank/DDBJ databases">
        <title>Reference genome sequencing for broad-spectrum identification of bacterial and archaeal isolates by mass spectrometry.</title>
        <authorList>
            <person name="Sekiguchi Y."/>
            <person name="Tourlousse D.M."/>
        </authorList>
    </citation>
    <scope>NUCLEOTIDE SEQUENCE</scope>
    <source>
        <strain evidence="4">14</strain>
    </source>
</reference>
<keyword evidence="5" id="KW-1185">Reference proteome</keyword>
<dbReference type="InterPro" id="IPR050921">
    <property type="entry name" value="T4SS_GSP_E_ATPase"/>
</dbReference>
<dbReference type="GO" id="GO:0016887">
    <property type="term" value="F:ATP hydrolysis activity"/>
    <property type="evidence" value="ECO:0007669"/>
    <property type="project" value="InterPro"/>
</dbReference>
<accession>A0A9W6CWZ0</accession>
<gene>
    <name evidence="4" type="ORF">ARHIZOSPH14_10860</name>
</gene>
<comment type="similarity">
    <text evidence="1">Belongs to the GSP E family.</text>
</comment>
<proteinExistence type="inferred from homology"/>
<dbReference type="PANTHER" id="PTHR30486:SF15">
    <property type="entry name" value="TYPE II_IV SECRETION SYSTEM ATPASE"/>
    <property type="match status" value="1"/>
</dbReference>
<organism evidence="4 5">
    <name type="scientific">Agromyces rhizosphaerae</name>
    <dbReference type="NCBI Taxonomy" id="88374"/>
    <lineage>
        <taxon>Bacteria</taxon>
        <taxon>Bacillati</taxon>
        <taxon>Actinomycetota</taxon>
        <taxon>Actinomycetes</taxon>
        <taxon>Micrococcales</taxon>
        <taxon>Microbacteriaceae</taxon>
        <taxon>Agromyces</taxon>
    </lineage>
</organism>
<feature type="region of interest" description="Disordered" evidence="2">
    <location>
        <begin position="1"/>
        <end position="82"/>
    </location>
</feature>
<feature type="domain" description="Bacterial type II secretion system protein E" evidence="3">
    <location>
        <begin position="165"/>
        <end position="444"/>
    </location>
</feature>
<dbReference type="AlphaFoldDB" id="A0A9W6CWZ0"/>
<comment type="caution">
    <text evidence="4">The sequence shown here is derived from an EMBL/GenBank/DDBJ whole genome shotgun (WGS) entry which is preliminary data.</text>
</comment>
<evidence type="ECO:0000256" key="2">
    <source>
        <dbReference type="SAM" id="MobiDB-lite"/>
    </source>
</evidence>
<dbReference type="SUPFAM" id="SSF52540">
    <property type="entry name" value="P-loop containing nucleoside triphosphate hydrolases"/>
    <property type="match status" value="1"/>
</dbReference>
<evidence type="ECO:0000256" key="1">
    <source>
        <dbReference type="ARBA" id="ARBA00006611"/>
    </source>
</evidence>
<dbReference type="Gene3D" id="3.40.50.300">
    <property type="entry name" value="P-loop containing nucleotide triphosphate hydrolases"/>
    <property type="match status" value="1"/>
</dbReference>
<dbReference type="Gene3D" id="3.30.450.380">
    <property type="match status" value="1"/>
</dbReference>
<evidence type="ECO:0000259" key="3">
    <source>
        <dbReference type="Pfam" id="PF00437"/>
    </source>
</evidence>
<dbReference type="PANTHER" id="PTHR30486">
    <property type="entry name" value="TWITCHING MOTILITY PROTEIN PILT"/>
    <property type="match status" value="1"/>
</dbReference>
<dbReference type="InterPro" id="IPR001482">
    <property type="entry name" value="T2SS/T4SS_dom"/>
</dbReference>
<dbReference type="Pfam" id="PF00437">
    <property type="entry name" value="T2SSE"/>
    <property type="match status" value="1"/>
</dbReference>
<sequence length="527" mass="57961">MRLSDRLDQARGAHRATEEAVDQPLAPEQSLEEATRALPEQEFADEGVPAPAPAPEGDSMAAPPPAPPVAAGSSDEEQHSSTWEAMHGETRQAPVSDAVKELKERAAQELFRRIGSRLNDPSLTEERLHQMAREELTRIVASEQVALSTVERNRLITEIGADVLGFGPLESMLDDEAVTEIMVNRHDQIYIERAGRLYESRLKFTGEPQLRRVIERIVSRVGRRIDESSPLVDARLDDGSRVNAIIPPLAVDGSSLTIRKFSRTPLTVENLISYDTMTREMADLLDAAVRGRLSILVSGGTGTGKTTLLNVLSANIPNDERIITIEDAVELQLQQEHVVRLESRPANIEGRGEITIRDLVRNSLRMRPDRIVIGEVRGAEALDMLQAMNTGHEGSISTIHANSPRDAIARLETLVLMAGMELPLRAIREQIASAIDIIVQISRLRDGTRRVVSVTEVQGMESDVVTMQDSFAFDYSAGIDEDGRFRGHAIPTGVRPRFVDRLADYGIEVPASLFQSAAPPAPGYGRR</sequence>
<evidence type="ECO:0000313" key="4">
    <source>
        <dbReference type="EMBL" id="GLI26844.1"/>
    </source>
</evidence>
<dbReference type="InterPro" id="IPR027417">
    <property type="entry name" value="P-loop_NTPase"/>
</dbReference>
<feature type="compositionally biased region" description="Basic and acidic residues" evidence="2">
    <location>
        <begin position="1"/>
        <end position="18"/>
    </location>
</feature>
<dbReference type="Proteomes" id="UP001144396">
    <property type="component" value="Unassembled WGS sequence"/>
</dbReference>
<name>A0A9W6CWZ0_9MICO</name>
<dbReference type="CDD" id="cd01130">
    <property type="entry name" value="VirB11-like_ATPase"/>
    <property type="match status" value="1"/>
</dbReference>
<dbReference type="EMBL" id="BSDP01000001">
    <property type="protein sequence ID" value="GLI26844.1"/>
    <property type="molecule type" value="Genomic_DNA"/>
</dbReference>
<evidence type="ECO:0000313" key="5">
    <source>
        <dbReference type="Proteomes" id="UP001144396"/>
    </source>
</evidence>
<dbReference type="RefSeq" id="WP_281882859.1">
    <property type="nucleotide sequence ID" value="NZ_BSDP01000001.1"/>
</dbReference>